<evidence type="ECO:0000256" key="1">
    <source>
        <dbReference type="SAM" id="MobiDB-lite"/>
    </source>
</evidence>
<accession>A0A0M3IC04</accession>
<organism evidence="2 3">
    <name type="scientific">Ascaris lumbricoides</name>
    <name type="common">Giant roundworm</name>
    <dbReference type="NCBI Taxonomy" id="6252"/>
    <lineage>
        <taxon>Eukaryota</taxon>
        <taxon>Metazoa</taxon>
        <taxon>Ecdysozoa</taxon>
        <taxon>Nematoda</taxon>
        <taxon>Chromadorea</taxon>
        <taxon>Rhabditida</taxon>
        <taxon>Spirurina</taxon>
        <taxon>Ascaridomorpha</taxon>
        <taxon>Ascaridoidea</taxon>
        <taxon>Ascarididae</taxon>
        <taxon>Ascaris</taxon>
    </lineage>
</organism>
<evidence type="ECO:0000313" key="3">
    <source>
        <dbReference type="WBParaSite" id="ALUE_0001533701-mRNA-1"/>
    </source>
</evidence>
<dbReference type="AlphaFoldDB" id="A0A0M3IC04"/>
<dbReference type="WBParaSite" id="ALUE_0001533701-mRNA-1">
    <property type="protein sequence ID" value="ALUE_0001533701-mRNA-1"/>
    <property type="gene ID" value="ALUE_0001533701"/>
</dbReference>
<feature type="region of interest" description="Disordered" evidence="1">
    <location>
        <begin position="1"/>
        <end position="22"/>
    </location>
</feature>
<name>A0A0M3IC04_ASCLU</name>
<protein>
    <submittedName>
        <fullName evidence="3">Uncharacterized protein</fullName>
    </submittedName>
</protein>
<evidence type="ECO:0000313" key="2">
    <source>
        <dbReference type="Proteomes" id="UP000036681"/>
    </source>
</evidence>
<dbReference type="Proteomes" id="UP000036681">
    <property type="component" value="Unplaced"/>
</dbReference>
<sequence>MTKRPAGVQSPPNTIQHSAPVERTPKEGAIFTPFILAFWLSSAPRPCFAFSQHIRAAPRPCFNDFLSAVIAVK</sequence>
<reference evidence="3" key="1">
    <citation type="submission" date="2017-02" db="UniProtKB">
        <authorList>
            <consortium name="WormBaseParasite"/>
        </authorList>
    </citation>
    <scope>IDENTIFICATION</scope>
</reference>
<proteinExistence type="predicted"/>
<keyword evidence="2" id="KW-1185">Reference proteome</keyword>